<dbReference type="Proteomes" id="UP000266915">
    <property type="component" value="Unassembled WGS sequence"/>
</dbReference>
<evidence type="ECO:0000256" key="3">
    <source>
        <dbReference type="ARBA" id="ARBA00022691"/>
    </source>
</evidence>
<dbReference type="NCBIfam" id="NF004851">
    <property type="entry name" value="PRK06202.1"/>
    <property type="match status" value="1"/>
</dbReference>
<dbReference type="InterPro" id="IPR029063">
    <property type="entry name" value="SAM-dependent_MTases_sf"/>
</dbReference>
<dbReference type="SUPFAM" id="SSF53335">
    <property type="entry name" value="S-adenosyl-L-methionine-dependent methyltransferases"/>
    <property type="match status" value="1"/>
</dbReference>
<dbReference type="CDD" id="cd02440">
    <property type="entry name" value="AdoMet_MTases"/>
    <property type="match status" value="1"/>
</dbReference>
<gene>
    <name evidence="5" type="ORF">EDD42_1664</name>
</gene>
<keyword evidence="6" id="KW-1185">Reference proteome</keyword>
<comment type="caution">
    <text evidence="5">The sequence shown here is derived from an EMBL/GenBank/DDBJ whole genome shotgun (WGS) entry which is preliminary data.</text>
</comment>
<dbReference type="RefSeq" id="WP_085510702.1">
    <property type="nucleotide sequence ID" value="NZ_FXAP01000001.1"/>
</dbReference>
<sequence>MLPDLGRRATDLLELMDDPDCDPALLDATYARFATVNRLVSGWRGLYRSRIRPLLHPSRTTTILDIGFGGGDVAVAIADWAQADHLPVQVVGIDPDERSVAFARRRYPDGPVAFRPAHSSDLVAGGEEADIVLSNHVLHHLDPAGLSSLLADSSRIARRLVLHSDLERDRLAYAVYGLATRAGRRRSFLHVDGLRSIRRSYRQDELQRVVPDDWNVERSFPMRLLLSQTVPSAADGPR</sequence>
<name>A0A3N2C261_9MICO</name>
<dbReference type="GO" id="GO:0008168">
    <property type="term" value="F:methyltransferase activity"/>
    <property type="evidence" value="ECO:0007669"/>
    <property type="project" value="UniProtKB-KW"/>
</dbReference>
<keyword evidence="1 5" id="KW-0489">Methyltransferase</keyword>
<dbReference type="InterPro" id="IPR041698">
    <property type="entry name" value="Methyltransf_25"/>
</dbReference>
<evidence type="ECO:0000256" key="2">
    <source>
        <dbReference type="ARBA" id="ARBA00022679"/>
    </source>
</evidence>
<dbReference type="GO" id="GO:0032259">
    <property type="term" value="P:methylation"/>
    <property type="evidence" value="ECO:0007669"/>
    <property type="project" value="UniProtKB-KW"/>
</dbReference>
<evidence type="ECO:0000256" key="1">
    <source>
        <dbReference type="ARBA" id="ARBA00022603"/>
    </source>
</evidence>
<protein>
    <submittedName>
        <fullName evidence="5">2-polyprenyl-3-methyl-5-hydroxy-6-metoxy-1, 4-benzoquinol methylase</fullName>
    </submittedName>
</protein>
<reference evidence="5 6" key="1">
    <citation type="submission" date="2018-11" db="EMBL/GenBank/DDBJ databases">
        <title>Sequencing the genomes of 1000 actinobacteria strains.</title>
        <authorList>
            <person name="Klenk H.-P."/>
        </authorList>
    </citation>
    <scope>NUCLEOTIDE SEQUENCE [LARGE SCALE GENOMIC DNA]</scope>
    <source>
        <strain evidence="5 6">DSM 14012</strain>
    </source>
</reference>
<evidence type="ECO:0000313" key="5">
    <source>
        <dbReference type="EMBL" id="ROR81597.1"/>
    </source>
</evidence>
<organism evidence="5 6">
    <name type="scientific">Plantibacter flavus</name>
    <dbReference type="NCBI Taxonomy" id="150123"/>
    <lineage>
        <taxon>Bacteria</taxon>
        <taxon>Bacillati</taxon>
        <taxon>Actinomycetota</taxon>
        <taxon>Actinomycetes</taxon>
        <taxon>Micrococcales</taxon>
        <taxon>Microbacteriaceae</taxon>
        <taxon>Plantibacter</taxon>
    </lineage>
</organism>
<evidence type="ECO:0000259" key="4">
    <source>
        <dbReference type="Pfam" id="PF13649"/>
    </source>
</evidence>
<dbReference type="PANTHER" id="PTHR43464">
    <property type="entry name" value="METHYLTRANSFERASE"/>
    <property type="match status" value="1"/>
</dbReference>
<keyword evidence="2" id="KW-0808">Transferase</keyword>
<dbReference type="Gene3D" id="3.40.50.150">
    <property type="entry name" value="Vaccinia Virus protein VP39"/>
    <property type="match status" value="1"/>
</dbReference>
<proteinExistence type="predicted"/>
<dbReference type="AlphaFoldDB" id="A0A3N2C261"/>
<feature type="domain" description="Methyltransferase" evidence="4">
    <location>
        <begin position="63"/>
        <end position="157"/>
    </location>
</feature>
<dbReference type="EMBL" id="RKHL01000001">
    <property type="protein sequence ID" value="ROR81597.1"/>
    <property type="molecule type" value="Genomic_DNA"/>
</dbReference>
<keyword evidence="3" id="KW-0949">S-adenosyl-L-methionine</keyword>
<accession>A0A3N2C261</accession>
<evidence type="ECO:0000313" key="6">
    <source>
        <dbReference type="Proteomes" id="UP000266915"/>
    </source>
</evidence>
<dbReference type="Pfam" id="PF13649">
    <property type="entry name" value="Methyltransf_25"/>
    <property type="match status" value="1"/>
</dbReference>
<dbReference type="PANTHER" id="PTHR43464:SF19">
    <property type="entry name" value="UBIQUINONE BIOSYNTHESIS O-METHYLTRANSFERASE, MITOCHONDRIAL"/>
    <property type="match status" value="1"/>
</dbReference>